<accession>A0A9D5DH74</accession>
<evidence type="ECO:0000256" key="1">
    <source>
        <dbReference type="SAM" id="MobiDB-lite"/>
    </source>
</evidence>
<feature type="compositionally biased region" description="Low complexity" evidence="1">
    <location>
        <begin position="142"/>
        <end position="162"/>
    </location>
</feature>
<proteinExistence type="predicted"/>
<feature type="region of interest" description="Disordered" evidence="1">
    <location>
        <begin position="593"/>
        <end position="618"/>
    </location>
</feature>
<gene>
    <name evidence="2" type="ORF">OJ253_1369</name>
</gene>
<dbReference type="EMBL" id="JAPCXC010000029">
    <property type="protein sequence ID" value="KAJ1609929.1"/>
    <property type="molecule type" value="Genomic_DNA"/>
</dbReference>
<protein>
    <submittedName>
        <fullName evidence="2">Uncharacterized protein</fullName>
    </submittedName>
</protein>
<dbReference type="Proteomes" id="UP001067231">
    <property type="component" value="Unassembled WGS sequence"/>
</dbReference>
<name>A0A9D5DH74_9CRYT</name>
<organism evidence="2">
    <name type="scientific">Cryptosporidium canis</name>
    <dbReference type="NCBI Taxonomy" id="195482"/>
    <lineage>
        <taxon>Eukaryota</taxon>
        <taxon>Sar</taxon>
        <taxon>Alveolata</taxon>
        <taxon>Apicomplexa</taxon>
        <taxon>Conoidasida</taxon>
        <taxon>Coccidia</taxon>
        <taxon>Eucoccidiorida</taxon>
        <taxon>Eimeriorina</taxon>
        <taxon>Cryptosporidiidae</taxon>
        <taxon>Cryptosporidium</taxon>
    </lineage>
</organism>
<dbReference type="AlphaFoldDB" id="A0A9D5DH74"/>
<feature type="compositionally biased region" description="Polar residues" evidence="1">
    <location>
        <begin position="163"/>
        <end position="189"/>
    </location>
</feature>
<sequence>MQNIYNGYFPNYFTGGNISLNPTIPSVPIPNAASSLNVSFGNDLSPYLQQALNKIPVALNPTIPYYQNSMITFANRIPYQIISETPTTSSNLAEQLGSASPDFRLDQNKSYQEELNSSGSNCLSKGQPNLTGLKGFGYGTTSSSSSSSSLSESLSASQNSPSQIRFANQTPLTGVPKNTTSDSSANKPLQTRKEKAVKATRHRLSGSSSNGGGTTNNRGISPQELDKALSLNNNNFRNMSLKGIYYDRRNHGWQVRIRKRQTEISRYFSAKRYGVEKSYEMALRFYQVNIIGNLNNELRLARSSVNSFASCGNLGIHGSTIPKNILDFQPFLNQYYGGQLINNGAPIVQGMNNTKGISSPNSHSSSVSADRSFKLPNVNSAPMNGTINGIYPYSTQGNLEVNNQLLSHYITNSILNNILVNQMIANNLVANTMTNVRSTSSINEVGQPIHLIPKLPTTQPQIQQYGPNFASCVNSPNMVSPAPIIGQNTDSTQNNDLQHVLKEMISNALSDSDDLWKGIYYDNRNEGWRFCMEGFFEQFFSSMDNGDIESFMLAFTYKMSALKIECDVSQIRSVISNSMSGLKKIMALGNETSSDLPQSDLEPTKKAKKNSRSTKNISGLSMREKMDKFNLNELIEFISVSQKIKNIISGVPKPWQQPTPTVNFPAIPVGQSVSTDASRQSINTRQPTVNSNYYDNSIFLQAVHNNPHLLNGQFILNHPDQHRIL</sequence>
<dbReference type="OrthoDB" id="341656at2759"/>
<reference evidence="2" key="1">
    <citation type="submission" date="2022-10" db="EMBL/GenBank/DDBJ databases">
        <title>Adaptive evolution leads to modifications in subtelomeric GC content in a zoonotic Cryptosporidium species.</title>
        <authorList>
            <person name="Li J."/>
            <person name="Feng Y."/>
            <person name="Xiao L."/>
        </authorList>
    </citation>
    <scope>NUCLEOTIDE SEQUENCE</scope>
    <source>
        <strain evidence="2">33844</strain>
    </source>
</reference>
<dbReference type="Gene3D" id="1.20.5.2050">
    <property type="match status" value="1"/>
</dbReference>
<feature type="region of interest" description="Disordered" evidence="1">
    <location>
        <begin position="141"/>
        <end position="221"/>
    </location>
</feature>
<evidence type="ECO:0000313" key="2">
    <source>
        <dbReference type="EMBL" id="KAJ1609929.1"/>
    </source>
</evidence>
<comment type="caution">
    <text evidence="2">The sequence shown here is derived from an EMBL/GenBank/DDBJ whole genome shotgun (WGS) entry which is preliminary data.</text>
</comment>